<dbReference type="InterPro" id="IPR002123">
    <property type="entry name" value="Plipid/glycerol_acylTrfase"/>
</dbReference>
<keyword evidence="2 5" id="KW-0012">Acyltransferase</keyword>
<evidence type="ECO:0000313" key="5">
    <source>
        <dbReference type="EMBL" id="MBA8809710.1"/>
    </source>
</evidence>
<name>A0A7W3JBE6_9MICO</name>
<evidence type="ECO:0000259" key="4">
    <source>
        <dbReference type="SMART" id="SM00563"/>
    </source>
</evidence>
<sequence>MSIPRPESRMYRFVAFIVRNLMFALCKYEWKGGENFPEKGGFIAAANHVTELDALTLAHYLFDNGREPRILAKRGLFDSPLTGWALRGTKMIPVDRDSTKSAESLKDAANQLGDGACVAILPEGTLTRDPEYWPMEGKTGVARIALTTRLPVLPVAQWGVTEILGRYSRVLKPIPRKKVTIRTGPPVDLSDLYDRPQDTATLREATSRIMDAITAELEQIRGEKAPTPRFDLRKHPDYEAKMTTYPPVERP</sequence>
<feature type="region of interest" description="Disordered" evidence="3">
    <location>
        <begin position="221"/>
        <end position="251"/>
    </location>
</feature>
<dbReference type="RefSeq" id="WP_312877109.1">
    <property type="nucleotide sequence ID" value="NZ_BAAATF010000008.1"/>
</dbReference>
<dbReference type="EMBL" id="JACGWV010000002">
    <property type="protein sequence ID" value="MBA8809710.1"/>
    <property type="molecule type" value="Genomic_DNA"/>
</dbReference>
<dbReference type="GO" id="GO:0003841">
    <property type="term" value="F:1-acylglycerol-3-phosphate O-acyltransferase activity"/>
    <property type="evidence" value="ECO:0007669"/>
    <property type="project" value="TreeGrafter"/>
</dbReference>
<feature type="domain" description="Phospholipid/glycerol acyltransferase" evidence="4">
    <location>
        <begin position="42"/>
        <end position="160"/>
    </location>
</feature>
<reference evidence="5 6" key="1">
    <citation type="submission" date="2020-07" db="EMBL/GenBank/DDBJ databases">
        <title>Sequencing the genomes of 1000 actinobacteria strains.</title>
        <authorList>
            <person name="Klenk H.-P."/>
        </authorList>
    </citation>
    <scope>NUCLEOTIDE SEQUENCE [LARGE SCALE GENOMIC DNA]</scope>
    <source>
        <strain evidence="5 6">DSM 44121</strain>
    </source>
</reference>
<organism evidence="5 6">
    <name type="scientific">Promicromonospora sukumoe</name>
    <dbReference type="NCBI Taxonomy" id="88382"/>
    <lineage>
        <taxon>Bacteria</taxon>
        <taxon>Bacillati</taxon>
        <taxon>Actinomycetota</taxon>
        <taxon>Actinomycetes</taxon>
        <taxon>Micrococcales</taxon>
        <taxon>Promicromonosporaceae</taxon>
        <taxon>Promicromonospora</taxon>
    </lineage>
</organism>
<dbReference type="SUPFAM" id="SSF69593">
    <property type="entry name" value="Glycerol-3-phosphate (1)-acyltransferase"/>
    <property type="match status" value="1"/>
</dbReference>
<protein>
    <submittedName>
        <fullName evidence="5">1-acyl-sn-glycerol-3-phosphate acyltransferase</fullName>
    </submittedName>
</protein>
<dbReference type="Proteomes" id="UP000540568">
    <property type="component" value="Unassembled WGS sequence"/>
</dbReference>
<dbReference type="PANTHER" id="PTHR10434">
    <property type="entry name" value="1-ACYL-SN-GLYCEROL-3-PHOSPHATE ACYLTRANSFERASE"/>
    <property type="match status" value="1"/>
</dbReference>
<dbReference type="GO" id="GO:0006654">
    <property type="term" value="P:phosphatidic acid biosynthetic process"/>
    <property type="evidence" value="ECO:0007669"/>
    <property type="project" value="TreeGrafter"/>
</dbReference>
<keyword evidence="6" id="KW-1185">Reference proteome</keyword>
<proteinExistence type="predicted"/>
<dbReference type="CDD" id="cd07989">
    <property type="entry name" value="LPLAT_AGPAT-like"/>
    <property type="match status" value="1"/>
</dbReference>
<evidence type="ECO:0000313" key="6">
    <source>
        <dbReference type="Proteomes" id="UP000540568"/>
    </source>
</evidence>
<dbReference type="GO" id="GO:0005886">
    <property type="term" value="C:plasma membrane"/>
    <property type="evidence" value="ECO:0007669"/>
    <property type="project" value="TreeGrafter"/>
</dbReference>
<dbReference type="PANTHER" id="PTHR10434:SF55">
    <property type="entry name" value="POSSIBLE ACYLTRANSFERASE"/>
    <property type="match status" value="1"/>
</dbReference>
<dbReference type="SMART" id="SM00563">
    <property type="entry name" value="PlsC"/>
    <property type="match status" value="1"/>
</dbReference>
<evidence type="ECO:0000256" key="1">
    <source>
        <dbReference type="ARBA" id="ARBA00022679"/>
    </source>
</evidence>
<comment type="caution">
    <text evidence="5">The sequence shown here is derived from an EMBL/GenBank/DDBJ whole genome shotgun (WGS) entry which is preliminary data.</text>
</comment>
<dbReference type="AlphaFoldDB" id="A0A7W3JBE6"/>
<evidence type="ECO:0000256" key="3">
    <source>
        <dbReference type="SAM" id="MobiDB-lite"/>
    </source>
</evidence>
<accession>A0A7W3JBE6</accession>
<evidence type="ECO:0000256" key="2">
    <source>
        <dbReference type="ARBA" id="ARBA00023315"/>
    </source>
</evidence>
<dbReference type="Pfam" id="PF01553">
    <property type="entry name" value="Acyltransferase"/>
    <property type="match status" value="1"/>
</dbReference>
<gene>
    <name evidence="5" type="ORF">FHX71_003686</name>
</gene>
<keyword evidence="1 5" id="KW-0808">Transferase</keyword>
<feature type="compositionally biased region" description="Basic and acidic residues" evidence="3">
    <location>
        <begin position="221"/>
        <end position="240"/>
    </location>
</feature>